<dbReference type="STRING" id="1715693.PH7735_02096"/>
<feature type="domain" description="CARDB" evidence="9">
    <location>
        <begin position="194"/>
        <end position="297"/>
    </location>
</feature>
<sequence length="556" mass="59449">MSLSIETPVMAEPVINAHVPTSNEASSVIQNSYFDIKTFLYLDTIGVQEINGETYVSGNWPVQFVYRFWDDGDHPDHADFALNPDYSITTRFSVYLTSSDGLIDGREYIDLYANSPIEIRYHASFSDTEAVYPTVIDQDTRERSQVLEPGRYTLTLQVLADDVDSQDLVDSLDFVLSGQDYEVTNFELSDHVWLRGESITLNATVSNIGAMDMDRSGSELQFFLSEDMVWDDQDLLIGAQATAYLAAEPPGFRQVTTYDQQVSYLVDAGIDVGTYHVLAVADANNWAFDTDRSNNVAVSGPVEIAERASVIDGDGDNNLLLGTGGADQVNGLGGHDTLRGDVGDDTLDGGAGRDTLSGGEGNDSLIGGDTYDDLFDVIYGGAGNDTIDGGAGNDSLHGGDGNDEIRGGFGSDTLIGNAGEDSLNGGAMSDILFGGDGDDFLNGGYGFDRLNGGSGADRFFHSGAAGHASDWVQDYSDADGDHLVFGGASGFYYQFQINLTNVAGAGDDTVEEAFVIYRPTGQILWALVDGASQDITLDGTHGTYLAEAGETIFTLV</sequence>
<reference evidence="11" key="1">
    <citation type="submission" date="2015-09" db="EMBL/GenBank/DDBJ databases">
        <authorList>
            <person name="Rodrigo-Torres Lidia"/>
            <person name="Arahal R.David."/>
        </authorList>
    </citation>
    <scope>NUCLEOTIDE SEQUENCE [LARGE SCALE GENOMIC DNA]</scope>
    <source>
        <strain evidence="11">CECT 7735</strain>
    </source>
</reference>
<dbReference type="InterPro" id="IPR003995">
    <property type="entry name" value="RTX_toxin_determinant-A"/>
</dbReference>
<evidence type="ECO:0000256" key="5">
    <source>
        <dbReference type="ARBA" id="ARBA00022737"/>
    </source>
</evidence>
<dbReference type="PANTHER" id="PTHR38340">
    <property type="entry name" value="S-LAYER PROTEIN"/>
    <property type="match status" value="1"/>
</dbReference>
<dbReference type="GO" id="GO:0090729">
    <property type="term" value="F:toxin activity"/>
    <property type="evidence" value="ECO:0007669"/>
    <property type="project" value="UniProtKB-KW"/>
</dbReference>
<evidence type="ECO:0000256" key="7">
    <source>
        <dbReference type="ARBA" id="ARBA00023136"/>
    </source>
</evidence>
<evidence type="ECO:0000256" key="1">
    <source>
        <dbReference type="ARBA" id="ARBA00004370"/>
    </source>
</evidence>
<keyword evidence="6" id="KW-0843">Virulence</keyword>
<dbReference type="InterPro" id="IPR050557">
    <property type="entry name" value="RTX_toxin/Mannuronan_C5-epim"/>
</dbReference>
<dbReference type="InterPro" id="IPR011635">
    <property type="entry name" value="CARDB"/>
</dbReference>
<dbReference type="InterPro" id="IPR011049">
    <property type="entry name" value="Serralysin-like_metalloprot_C"/>
</dbReference>
<dbReference type="GO" id="GO:0005509">
    <property type="term" value="F:calcium ion binding"/>
    <property type="evidence" value="ECO:0007669"/>
    <property type="project" value="InterPro"/>
</dbReference>
<comment type="subcellular location">
    <subcellularLocation>
        <location evidence="1">Membrane</location>
    </subcellularLocation>
    <subcellularLocation>
        <location evidence="2">Secreted</location>
    </subcellularLocation>
</comment>
<keyword evidence="4" id="KW-0800">Toxin</keyword>
<dbReference type="AlphaFoldDB" id="A0A0P1IR44"/>
<name>A0A0P1IR44_9RHOB</name>
<dbReference type="GeneID" id="83883135"/>
<evidence type="ECO:0000256" key="8">
    <source>
        <dbReference type="SAM" id="MobiDB-lite"/>
    </source>
</evidence>
<organism evidence="10 11">
    <name type="scientific">Shimia thalassica</name>
    <dbReference type="NCBI Taxonomy" id="1715693"/>
    <lineage>
        <taxon>Bacteria</taxon>
        <taxon>Pseudomonadati</taxon>
        <taxon>Pseudomonadota</taxon>
        <taxon>Alphaproteobacteria</taxon>
        <taxon>Rhodobacterales</taxon>
        <taxon>Roseobacteraceae</taxon>
    </lineage>
</organism>
<evidence type="ECO:0000259" key="9">
    <source>
        <dbReference type="Pfam" id="PF07705"/>
    </source>
</evidence>
<accession>A0A0P1IR44</accession>
<keyword evidence="3" id="KW-0964">Secreted</keyword>
<dbReference type="Pfam" id="PF07705">
    <property type="entry name" value="CARDB"/>
    <property type="match status" value="1"/>
</dbReference>
<dbReference type="Proteomes" id="UP000051870">
    <property type="component" value="Unassembled WGS sequence"/>
</dbReference>
<protein>
    <submittedName>
        <fullName evidence="10">Hemolysin, chromosomal</fullName>
    </submittedName>
</protein>
<dbReference type="EMBL" id="CYTW01000002">
    <property type="protein sequence ID" value="CUJ98590.1"/>
    <property type="molecule type" value="Genomic_DNA"/>
</dbReference>
<dbReference type="PANTHER" id="PTHR38340:SF1">
    <property type="entry name" value="S-LAYER PROTEIN"/>
    <property type="match status" value="1"/>
</dbReference>
<dbReference type="PROSITE" id="PS00330">
    <property type="entry name" value="HEMOLYSIN_CALCIUM"/>
    <property type="match status" value="4"/>
</dbReference>
<dbReference type="Gene3D" id="2.150.10.10">
    <property type="entry name" value="Serralysin-like metalloprotease, C-terminal"/>
    <property type="match status" value="2"/>
</dbReference>
<dbReference type="PRINTS" id="PR01488">
    <property type="entry name" value="RTXTOXINA"/>
</dbReference>
<dbReference type="InterPro" id="IPR001343">
    <property type="entry name" value="Hemolysn_Ca-bd"/>
</dbReference>
<evidence type="ECO:0000256" key="6">
    <source>
        <dbReference type="ARBA" id="ARBA00023026"/>
    </source>
</evidence>
<dbReference type="GO" id="GO:0005576">
    <property type="term" value="C:extracellular region"/>
    <property type="evidence" value="ECO:0007669"/>
    <property type="project" value="UniProtKB-SubCell"/>
</dbReference>
<evidence type="ECO:0000313" key="11">
    <source>
        <dbReference type="Proteomes" id="UP000051870"/>
    </source>
</evidence>
<evidence type="ECO:0000256" key="3">
    <source>
        <dbReference type="ARBA" id="ARBA00022525"/>
    </source>
</evidence>
<proteinExistence type="predicted"/>
<feature type="region of interest" description="Disordered" evidence="8">
    <location>
        <begin position="332"/>
        <end position="363"/>
    </location>
</feature>
<dbReference type="Pfam" id="PF00353">
    <property type="entry name" value="HemolysinCabind"/>
    <property type="match status" value="3"/>
</dbReference>
<evidence type="ECO:0000313" key="10">
    <source>
        <dbReference type="EMBL" id="CUJ98590.1"/>
    </source>
</evidence>
<evidence type="ECO:0000256" key="2">
    <source>
        <dbReference type="ARBA" id="ARBA00004613"/>
    </source>
</evidence>
<dbReference type="GO" id="GO:0016020">
    <property type="term" value="C:membrane"/>
    <property type="evidence" value="ECO:0007669"/>
    <property type="project" value="UniProtKB-SubCell"/>
</dbReference>
<dbReference type="SUPFAM" id="SSF51120">
    <property type="entry name" value="beta-Roll"/>
    <property type="match status" value="2"/>
</dbReference>
<dbReference type="InterPro" id="IPR018511">
    <property type="entry name" value="Hemolysin-typ_Ca-bd_CS"/>
</dbReference>
<dbReference type="PRINTS" id="PR00313">
    <property type="entry name" value="CABNDNGRPT"/>
</dbReference>
<keyword evidence="5" id="KW-0677">Repeat</keyword>
<keyword evidence="11" id="KW-1185">Reference proteome</keyword>
<evidence type="ECO:0000256" key="4">
    <source>
        <dbReference type="ARBA" id="ARBA00022656"/>
    </source>
</evidence>
<dbReference type="RefSeq" id="WP_058311303.1">
    <property type="nucleotide sequence ID" value="NZ_CYTW01000002.1"/>
</dbReference>
<keyword evidence="7" id="KW-0472">Membrane</keyword>
<gene>
    <name evidence="10" type="primary">hlyA_16</name>
    <name evidence="10" type="ORF">PH7735_02096</name>
</gene>